<organism evidence="2 3">
    <name type="scientific">Caenorhabditis japonica</name>
    <dbReference type="NCBI Taxonomy" id="281687"/>
    <lineage>
        <taxon>Eukaryota</taxon>
        <taxon>Metazoa</taxon>
        <taxon>Ecdysozoa</taxon>
        <taxon>Nematoda</taxon>
        <taxon>Chromadorea</taxon>
        <taxon>Rhabditida</taxon>
        <taxon>Rhabditina</taxon>
        <taxon>Rhabditomorpha</taxon>
        <taxon>Rhabditoidea</taxon>
        <taxon>Rhabditidae</taxon>
        <taxon>Peloderinae</taxon>
        <taxon>Caenorhabditis</taxon>
    </lineage>
</organism>
<sequence>MSLSVILFAVLIGQAFLGSPTRYDFDTVELTQSEIYNTLTGFTNAGKVYCEALAFGSPTTTPYKPLFEQKYLARVEYKETWCPPPKNKKKL</sequence>
<feature type="signal peptide" evidence="1">
    <location>
        <begin position="1"/>
        <end position="17"/>
    </location>
</feature>
<dbReference type="AlphaFoldDB" id="A0A8R1EQB5"/>
<reference evidence="2" key="2">
    <citation type="submission" date="2022-06" db="UniProtKB">
        <authorList>
            <consortium name="EnsemblMetazoa"/>
        </authorList>
    </citation>
    <scope>IDENTIFICATION</scope>
    <source>
        <strain evidence="2">DF5081</strain>
    </source>
</reference>
<reference evidence="3" key="1">
    <citation type="submission" date="2010-08" db="EMBL/GenBank/DDBJ databases">
        <authorList>
            <consortium name="Caenorhabditis japonica Sequencing Consortium"/>
            <person name="Wilson R.K."/>
        </authorList>
    </citation>
    <scope>NUCLEOTIDE SEQUENCE [LARGE SCALE GENOMIC DNA]</scope>
    <source>
        <strain evidence="3">DF5081</strain>
    </source>
</reference>
<keyword evidence="1" id="KW-0732">Signal</keyword>
<accession>A0A8R1EQB5</accession>
<dbReference type="Proteomes" id="UP000005237">
    <property type="component" value="Unassembled WGS sequence"/>
</dbReference>
<name>A0A8R1EQB5_CAEJA</name>
<feature type="chain" id="PRO_5035934284" evidence="1">
    <location>
        <begin position="18"/>
        <end position="91"/>
    </location>
</feature>
<keyword evidence="3" id="KW-1185">Reference proteome</keyword>
<evidence type="ECO:0000256" key="1">
    <source>
        <dbReference type="SAM" id="SignalP"/>
    </source>
</evidence>
<evidence type="ECO:0000313" key="3">
    <source>
        <dbReference type="Proteomes" id="UP000005237"/>
    </source>
</evidence>
<evidence type="ECO:0000313" key="2">
    <source>
        <dbReference type="EnsemblMetazoa" id="CJA38785.1"/>
    </source>
</evidence>
<dbReference type="EnsemblMetazoa" id="CJA38785.1">
    <property type="protein sequence ID" value="CJA38785.1"/>
    <property type="gene ID" value="WBGene00214632"/>
</dbReference>
<protein>
    <submittedName>
        <fullName evidence="2">Uncharacterized protein</fullName>
    </submittedName>
</protein>
<proteinExistence type="predicted"/>